<name>A0A7E4WDP1_PANRE</name>
<sequence>MASLRTHLLYEAVDIAFAKTEVHFRDKRDLDPNKRRFWQLTEPQHACALAISSPHCYKLVAYMLQRHATCVNVKDTVIQCGTRCYHYTISVISFSSHYYIRRFIELAGRFCSRLEKFSYTLKSAYHSIFVDSLVDNNVCDSYGSELTYPVRHCTIFLSDVTNPQPQEPEPIWIKSSMKFVRQDGVVQFLGINGIERPVDQDAFTFLKDMKIETLHILSSLMRSVFYETDKTISFDIFYRHRPNMEYMKTFRCDYQINIQSVVMMLKRYKIQNVRINNVRLPDYNQNPNKLRRVRCAIANLWTHMQQYDGNVYVDCKSYQSIRTDWEAVVENVKAELPEYHVSQKDVNDVIITMERASGTKKLLVEIVFYNYARYRCRAPYQLRRRHEHLEFRPY</sequence>
<proteinExistence type="predicted"/>
<evidence type="ECO:0000313" key="1">
    <source>
        <dbReference type="Proteomes" id="UP000492821"/>
    </source>
</evidence>
<dbReference type="WBParaSite" id="Pan_g9803.t1">
    <property type="protein sequence ID" value="Pan_g9803.t1"/>
    <property type="gene ID" value="Pan_g9803"/>
</dbReference>
<dbReference type="AlphaFoldDB" id="A0A7E4WDP1"/>
<organism evidence="1 2">
    <name type="scientific">Panagrellus redivivus</name>
    <name type="common">Microworm</name>
    <dbReference type="NCBI Taxonomy" id="6233"/>
    <lineage>
        <taxon>Eukaryota</taxon>
        <taxon>Metazoa</taxon>
        <taxon>Ecdysozoa</taxon>
        <taxon>Nematoda</taxon>
        <taxon>Chromadorea</taxon>
        <taxon>Rhabditida</taxon>
        <taxon>Tylenchina</taxon>
        <taxon>Panagrolaimomorpha</taxon>
        <taxon>Panagrolaimoidea</taxon>
        <taxon>Panagrolaimidae</taxon>
        <taxon>Panagrellus</taxon>
    </lineage>
</organism>
<evidence type="ECO:0000313" key="2">
    <source>
        <dbReference type="WBParaSite" id="Pan_g9803.t1"/>
    </source>
</evidence>
<protein>
    <submittedName>
        <fullName evidence="2">HORMA domain-containing protein</fullName>
    </submittedName>
</protein>
<keyword evidence="1" id="KW-1185">Reference proteome</keyword>
<accession>A0A7E4WDP1</accession>
<dbReference type="Proteomes" id="UP000492821">
    <property type="component" value="Unassembled WGS sequence"/>
</dbReference>
<reference evidence="1" key="1">
    <citation type="journal article" date="2013" name="Genetics">
        <title>The draft genome and transcriptome of Panagrellus redivivus are shaped by the harsh demands of a free-living lifestyle.</title>
        <authorList>
            <person name="Srinivasan J."/>
            <person name="Dillman A.R."/>
            <person name="Macchietto M.G."/>
            <person name="Heikkinen L."/>
            <person name="Lakso M."/>
            <person name="Fracchia K.M."/>
            <person name="Antoshechkin I."/>
            <person name="Mortazavi A."/>
            <person name="Wong G."/>
            <person name="Sternberg P.W."/>
        </authorList>
    </citation>
    <scope>NUCLEOTIDE SEQUENCE [LARGE SCALE GENOMIC DNA]</scope>
    <source>
        <strain evidence="1">MT8872</strain>
    </source>
</reference>
<reference evidence="2" key="2">
    <citation type="submission" date="2020-10" db="UniProtKB">
        <authorList>
            <consortium name="WormBaseParasite"/>
        </authorList>
    </citation>
    <scope>IDENTIFICATION</scope>
</reference>